<feature type="compositionally biased region" description="Basic residues" evidence="1">
    <location>
        <begin position="269"/>
        <end position="279"/>
    </location>
</feature>
<gene>
    <name evidence="3" type="ORF">SAMN05660649_04784</name>
</gene>
<dbReference type="PROSITE" id="PS50126">
    <property type="entry name" value="S1"/>
    <property type="match status" value="1"/>
</dbReference>
<proteinExistence type="predicted"/>
<feature type="compositionally biased region" description="Polar residues" evidence="1">
    <location>
        <begin position="300"/>
        <end position="318"/>
    </location>
</feature>
<dbReference type="SMART" id="SM00316">
    <property type="entry name" value="S1"/>
    <property type="match status" value="3"/>
</dbReference>
<name>A0A1I2Z6Q3_9FIRM</name>
<dbReference type="OrthoDB" id="9793609at2"/>
<feature type="domain" description="S1 motif" evidence="2">
    <location>
        <begin position="198"/>
        <end position="258"/>
    </location>
</feature>
<organism evidence="3 4">
    <name type="scientific">Desulfotruncus arcticus DSM 17038</name>
    <dbReference type="NCBI Taxonomy" id="1121424"/>
    <lineage>
        <taxon>Bacteria</taxon>
        <taxon>Bacillati</taxon>
        <taxon>Bacillota</taxon>
        <taxon>Clostridia</taxon>
        <taxon>Eubacteriales</taxon>
        <taxon>Desulfallaceae</taxon>
        <taxon>Desulfotruncus</taxon>
    </lineage>
</organism>
<keyword evidence="3" id="KW-0687">Ribonucleoprotein</keyword>
<accession>A0A1I2Z6Q3</accession>
<keyword evidence="4" id="KW-1185">Reference proteome</keyword>
<evidence type="ECO:0000313" key="4">
    <source>
        <dbReference type="Proteomes" id="UP000199337"/>
    </source>
</evidence>
<evidence type="ECO:0000313" key="3">
    <source>
        <dbReference type="EMBL" id="SFH33543.1"/>
    </source>
</evidence>
<dbReference type="Proteomes" id="UP000199337">
    <property type="component" value="Unassembled WGS sequence"/>
</dbReference>
<dbReference type="EMBL" id="FOOX01000025">
    <property type="protein sequence ID" value="SFH33543.1"/>
    <property type="molecule type" value="Genomic_DNA"/>
</dbReference>
<dbReference type="SUPFAM" id="SSF50249">
    <property type="entry name" value="Nucleic acid-binding proteins"/>
    <property type="match status" value="1"/>
</dbReference>
<feature type="region of interest" description="Disordered" evidence="1">
    <location>
        <begin position="269"/>
        <end position="324"/>
    </location>
</feature>
<protein>
    <submittedName>
        <fullName evidence="3">Small subunit ribosomal protein S1</fullName>
    </submittedName>
</protein>
<sequence length="324" mass="37095">MEFKIAPEGIKLRDMDVWEDFYDSKERGIPMEAIISGIKRVPNEEDCWELIFENKPGIIGYCSASESGLPKRTPINEFAGQKIICIVSRIDKKNSAVICSRKDIVESNLKKLIKQLTQGEIINALVRAVNRNAYVDIGGGVIIRIPQEKARLSDGVPLEVQYSARDIIKVEVAYLNKENQTIEVEPVDPWGQQLYNRGDVLSGQVVQIRDNLAFIKVKTGIIGRVYYKKTDNYKEGDYVKLQVSDYNQETRRLKLKYYDARQIFDRRRERARKRAKRIKQQSSGTGNDIKTLGGFREQKSINSNNEESEVQETINTVVTDDAQR</sequence>
<dbReference type="GO" id="GO:0003676">
    <property type="term" value="F:nucleic acid binding"/>
    <property type="evidence" value="ECO:0007669"/>
    <property type="project" value="InterPro"/>
</dbReference>
<dbReference type="InterPro" id="IPR012340">
    <property type="entry name" value="NA-bd_OB-fold"/>
</dbReference>
<keyword evidence="3" id="KW-0689">Ribosomal protein</keyword>
<reference evidence="4" key="1">
    <citation type="submission" date="2016-10" db="EMBL/GenBank/DDBJ databases">
        <authorList>
            <person name="Varghese N."/>
            <person name="Submissions S."/>
        </authorList>
    </citation>
    <scope>NUCLEOTIDE SEQUENCE [LARGE SCALE GENOMIC DNA]</scope>
    <source>
        <strain evidence="4">DSM 17038</strain>
    </source>
</reference>
<dbReference type="CDD" id="cd00164">
    <property type="entry name" value="S1_like"/>
    <property type="match status" value="1"/>
</dbReference>
<dbReference type="RefSeq" id="WP_092475349.1">
    <property type="nucleotide sequence ID" value="NZ_FOOX01000025.1"/>
</dbReference>
<dbReference type="Gene3D" id="2.40.50.140">
    <property type="entry name" value="Nucleic acid-binding proteins"/>
    <property type="match status" value="1"/>
</dbReference>
<evidence type="ECO:0000259" key="2">
    <source>
        <dbReference type="PROSITE" id="PS50126"/>
    </source>
</evidence>
<dbReference type="AlphaFoldDB" id="A0A1I2Z6Q3"/>
<dbReference type="STRING" id="341036.SAMN05660649_04784"/>
<dbReference type="GO" id="GO:0005840">
    <property type="term" value="C:ribosome"/>
    <property type="evidence" value="ECO:0007669"/>
    <property type="project" value="UniProtKB-KW"/>
</dbReference>
<dbReference type="InterPro" id="IPR003029">
    <property type="entry name" value="S1_domain"/>
</dbReference>
<evidence type="ECO:0000256" key="1">
    <source>
        <dbReference type="SAM" id="MobiDB-lite"/>
    </source>
</evidence>